<proteinExistence type="predicted"/>
<organism evidence="2 3">
    <name type="scientific">Asticcacaulis biprosthecium C19</name>
    <dbReference type="NCBI Taxonomy" id="715226"/>
    <lineage>
        <taxon>Bacteria</taxon>
        <taxon>Pseudomonadati</taxon>
        <taxon>Pseudomonadota</taxon>
        <taxon>Alphaproteobacteria</taxon>
        <taxon>Caulobacterales</taxon>
        <taxon>Caulobacteraceae</taxon>
        <taxon>Asticcacaulis</taxon>
    </lineage>
</organism>
<evidence type="ECO:0000313" key="2">
    <source>
        <dbReference type="EMBL" id="EGF92972.1"/>
    </source>
</evidence>
<dbReference type="GO" id="GO:0032259">
    <property type="term" value="P:methylation"/>
    <property type="evidence" value="ECO:0007669"/>
    <property type="project" value="UniProtKB-KW"/>
</dbReference>
<dbReference type="AlphaFoldDB" id="F4QII3"/>
<keyword evidence="2" id="KW-0489">Methyltransferase</keyword>
<dbReference type="HOGENOM" id="CLU_1029141_0_0_5"/>
<dbReference type="CDD" id="cd02440">
    <property type="entry name" value="AdoMet_MTases"/>
    <property type="match status" value="1"/>
</dbReference>
<reference evidence="3" key="1">
    <citation type="submission" date="2011-03" db="EMBL/GenBank/DDBJ databases">
        <title>Draft genome sequence of Brevundimonas diminuta.</title>
        <authorList>
            <person name="Brown P.J.B."/>
            <person name="Buechlein A."/>
            <person name="Hemmerich C."/>
            <person name="Brun Y.V."/>
        </authorList>
    </citation>
    <scope>NUCLEOTIDE SEQUENCE [LARGE SCALE GENOMIC DNA]</scope>
    <source>
        <strain evidence="3">C19</strain>
    </source>
</reference>
<gene>
    <name evidence="2" type="ORF">ABI_14110</name>
</gene>
<dbReference type="Gene3D" id="3.40.50.150">
    <property type="entry name" value="Vaccinia Virus protein VP39"/>
    <property type="match status" value="1"/>
</dbReference>
<dbReference type="Pfam" id="PF08241">
    <property type="entry name" value="Methyltransf_11"/>
    <property type="match status" value="1"/>
</dbReference>
<feature type="domain" description="Methyltransferase type 11" evidence="1">
    <location>
        <begin position="76"/>
        <end position="163"/>
    </location>
</feature>
<dbReference type="STRING" id="715226.ABI_14110"/>
<sequence>MDGIAAEKNQEIMAGLTALLQRLFQDGHELVIDGSLRQEIGPFVSQTSTDPVSPEQLAVRFCDSHRALHDEIPSVLDYGCGSGIYRGMLENAGFVWRGVQPAGLPGSGGDPQPEVDACEDLRLPYDDASFDAVFAFQIFCYLRDPDLALSEIARVLKPNGIVFGAAGYLEQVHDHSLYNLTPLGLKAAAVKAGLRLEEIHAAYDVFSWMFHRLRAITTARNDLQDLIRRDNFFHDLCVEYGLRLGRPVADINLLKLTLCPHITFLIRKPG</sequence>
<dbReference type="Proteomes" id="UP000006512">
    <property type="component" value="Unassembled WGS sequence"/>
</dbReference>
<protein>
    <submittedName>
        <fullName evidence="2">Methyltransferase domain protein</fullName>
    </submittedName>
</protein>
<dbReference type="InterPro" id="IPR029063">
    <property type="entry name" value="SAM-dependent_MTases_sf"/>
</dbReference>
<keyword evidence="3" id="KW-1185">Reference proteome</keyword>
<evidence type="ECO:0000313" key="3">
    <source>
        <dbReference type="Proteomes" id="UP000006512"/>
    </source>
</evidence>
<keyword evidence="2" id="KW-0808">Transferase</keyword>
<dbReference type="EMBL" id="GL883077">
    <property type="protein sequence ID" value="EGF92972.1"/>
    <property type="molecule type" value="Genomic_DNA"/>
</dbReference>
<dbReference type="eggNOG" id="COG2226">
    <property type="taxonomic scope" value="Bacteria"/>
</dbReference>
<name>F4QII3_9CAUL</name>
<dbReference type="InterPro" id="IPR013216">
    <property type="entry name" value="Methyltransf_11"/>
</dbReference>
<accession>F4QII3</accession>
<dbReference type="GO" id="GO:0008757">
    <property type="term" value="F:S-adenosylmethionine-dependent methyltransferase activity"/>
    <property type="evidence" value="ECO:0007669"/>
    <property type="project" value="InterPro"/>
</dbReference>
<dbReference type="SUPFAM" id="SSF53335">
    <property type="entry name" value="S-adenosyl-L-methionine-dependent methyltransferases"/>
    <property type="match status" value="1"/>
</dbReference>
<evidence type="ECO:0000259" key="1">
    <source>
        <dbReference type="Pfam" id="PF08241"/>
    </source>
</evidence>